<proteinExistence type="predicted"/>
<evidence type="ECO:0000313" key="2">
    <source>
        <dbReference type="Proteomes" id="UP000199406"/>
    </source>
</evidence>
<gene>
    <name evidence="1" type="ORF">SAMN05660662_1427</name>
</gene>
<evidence type="ECO:0000313" key="1">
    <source>
        <dbReference type="EMBL" id="SDF22574.1"/>
    </source>
</evidence>
<keyword evidence="2" id="KW-1185">Reference proteome</keyword>
<dbReference type="EMBL" id="FNBT01000002">
    <property type="protein sequence ID" value="SDF22574.1"/>
    <property type="molecule type" value="Genomic_DNA"/>
</dbReference>
<dbReference type="AlphaFoldDB" id="A0A1G7JCS2"/>
<dbReference type="OrthoDB" id="6624781at2"/>
<organism evidence="1 2">
    <name type="scientific">Blastococcus aurantiacus</name>
    <dbReference type="NCBI Taxonomy" id="1550231"/>
    <lineage>
        <taxon>Bacteria</taxon>
        <taxon>Bacillati</taxon>
        <taxon>Actinomycetota</taxon>
        <taxon>Actinomycetes</taxon>
        <taxon>Geodermatophilales</taxon>
        <taxon>Geodermatophilaceae</taxon>
        <taxon>Blastococcus</taxon>
    </lineage>
</organism>
<sequence length="156" mass="17285">MTEKLISESITVDAPPEVVFAILADPRQHSRIDGSGSVGSVISAPERLTATGQTFTVRMKLFGVPYVIRNRVVEFEPARRIAWRHFTANRWRYELAPTADGGTTVTETFDASRADRVTDTVVRAAKFPERNREGIVGTLQRLKAAAEQDAARAQRS</sequence>
<dbReference type="Proteomes" id="UP000199406">
    <property type="component" value="Unassembled WGS sequence"/>
</dbReference>
<name>A0A1G7JCS2_9ACTN</name>
<dbReference type="RefSeq" id="WP_091764514.1">
    <property type="nucleotide sequence ID" value="NZ_FNBT01000002.1"/>
</dbReference>
<protein>
    <submittedName>
        <fullName evidence="1">Polyketide cyclase / dehydrase and lipid transport</fullName>
    </submittedName>
</protein>
<dbReference type="Pfam" id="PF10604">
    <property type="entry name" value="Polyketide_cyc2"/>
    <property type="match status" value="1"/>
</dbReference>
<dbReference type="SUPFAM" id="SSF55961">
    <property type="entry name" value="Bet v1-like"/>
    <property type="match status" value="1"/>
</dbReference>
<reference evidence="2" key="1">
    <citation type="submission" date="2016-10" db="EMBL/GenBank/DDBJ databases">
        <authorList>
            <person name="Varghese N."/>
            <person name="Submissions S."/>
        </authorList>
    </citation>
    <scope>NUCLEOTIDE SEQUENCE [LARGE SCALE GENOMIC DNA]</scope>
    <source>
        <strain evidence="2">DSM 44268</strain>
    </source>
</reference>
<dbReference type="InterPro" id="IPR019587">
    <property type="entry name" value="Polyketide_cyclase/dehydratase"/>
</dbReference>
<accession>A0A1G7JCS2</accession>
<dbReference type="STRING" id="1550231.SAMN05660662_1427"/>
<dbReference type="Gene3D" id="3.30.530.20">
    <property type="match status" value="1"/>
</dbReference>
<dbReference type="InterPro" id="IPR023393">
    <property type="entry name" value="START-like_dom_sf"/>
</dbReference>